<dbReference type="AlphaFoldDB" id="A0A1R3R9K3"/>
<accession>A0A1R3R9K3</accession>
<dbReference type="Proteomes" id="UP000188318">
    <property type="component" value="Unassembled WGS sequence"/>
</dbReference>
<keyword evidence="2" id="KW-1185">Reference proteome</keyword>
<name>A0A1R3R9K3_ASPC5</name>
<evidence type="ECO:0000313" key="2">
    <source>
        <dbReference type="Proteomes" id="UP000188318"/>
    </source>
</evidence>
<reference evidence="2" key="1">
    <citation type="journal article" date="2017" name="Genome Biol.">
        <title>Comparative genomics reveals high biological diversity and specific adaptations in the industrially and medically important fungal genus Aspergillus.</title>
        <authorList>
            <person name="de Vries R.P."/>
            <person name="Riley R."/>
            <person name="Wiebenga A."/>
            <person name="Aguilar-Osorio G."/>
            <person name="Amillis S."/>
            <person name="Uchima C.A."/>
            <person name="Anderluh G."/>
            <person name="Asadollahi M."/>
            <person name="Askin M."/>
            <person name="Barry K."/>
            <person name="Battaglia E."/>
            <person name="Bayram O."/>
            <person name="Benocci T."/>
            <person name="Braus-Stromeyer S.A."/>
            <person name="Caldana C."/>
            <person name="Canovas D."/>
            <person name="Cerqueira G.C."/>
            <person name="Chen F."/>
            <person name="Chen W."/>
            <person name="Choi C."/>
            <person name="Clum A."/>
            <person name="Dos Santos R.A."/>
            <person name="Damasio A.R."/>
            <person name="Diallinas G."/>
            <person name="Emri T."/>
            <person name="Fekete E."/>
            <person name="Flipphi M."/>
            <person name="Freyberg S."/>
            <person name="Gallo A."/>
            <person name="Gournas C."/>
            <person name="Habgood R."/>
            <person name="Hainaut M."/>
            <person name="Harispe M.L."/>
            <person name="Henrissat B."/>
            <person name="Hilden K.S."/>
            <person name="Hope R."/>
            <person name="Hossain A."/>
            <person name="Karabika E."/>
            <person name="Karaffa L."/>
            <person name="Karanyi Z."/>
            <person name="Krasevec N."/>
            <person name="Kuo A."/>
            <person name="Kusch H."/>
            <person name="LaButti K."/>
            <person name="Lagendijk E.L."/>
            <person name="Lapidus A."/>
            <person name="Levasseur A."/>
            <person name="Lindquist E."/>
            <person name="Lipzen A."/>
            <person name="Logrieco A.F."/>
            <person name="MacCabe A."/>
            <person name="Maekelae M.R."/>
            <person name="Malavazi I."/>
            <person name="Melin P."/>
            <person name="Meyer V."/>
            <person name="Mielnichuk N."/>
            <person name="Miskei M."/>
            <person name="Molnar A.P."/>
            <person name="Mule G."/>
            <person name="Ngan C.Y."/>
            <person name="Orejas M."/>
            <person name="Orosz E."/>
            <person name="Ouedraogo J.P."/>
            <person name="Overkamp K.M."/>
            <person name="Park H.-S."/>
            <person name="Perrone G."/>
            <person name="Piumi F."/>
            <person name="Punt P.J."/>
            <person name="Ram A.F."/>
            <person name="Ramon A."/>
            <person name="Rauscher S."/>
            <person name="Record E."/>
            <person name="Riano-Pachon D.M."/>
            <person name="Robert V."/>
            <person name="Roehrig J."/>
            <person name="Ruller R."/>
            <person name="Salamov A."/>
            <person name="Salih N.S."/>
            <person name="Samson R.A."/>
            <person name="Sandor E."/>
            <person name="Sanguinetti M."/>
            <person name="Schuetze T."/>
            <person name="Sepcic K."/>
            <person name="Shelest E."/>
            <person name="Sherlock G."/>
            <person name="Sophianopoulou V."/>
            <person name="Squina F.M."/>
            <person name="Sun H."/>
            <person name="Susca A."/>
            <person name="Todd R.B."/>
            <person name="Tsang A."/>
            <person name="Unkles S.E."/>
            <person name="van de Wiele N."/>
            <person name="van Rossen-Uffink D."/>
            <person name="Oliveira J.V."/>
            <person name="Vesth T.C."/>
            <person name="Visser J."/>
            <person name="Yu J.-H."/>
            <person name="Zhou M."/>
            <person name="Andersen M.R."/>
            <person name="Archer D.B."/>
            <person name="Baker S.E."/>
            <person name="Benoit I."/>
            <person name="Brakhage A.A."/>
            <person name="Braus G.H."/>
            <person name="Fischer R."/>
            <person name="Frisvad J.C."/>
            <person name="Goldman G.H."/>
            <person name="Houbraken J."/>
            <person name="Oakley B."/>
            <person name="Pocsi I."/>
            <person name="Scazzocchio C."/>
            <person name="Seiboth B."/>
            <person name="vanKuyk P.A."/>
            <person name="Wortman J."/>
            <person name="Dyer P.S."/>
            <person name="Grigoriev I.V."/>
        </authorList>
    </citation>
    <scope>NUCLEOTIDE SEQUENCE [LARGE SCALE GENOMIC DNA]</scope>
    <source>
        <strain evidence="2">ITEM 5010</strain>
    </source>
</reference>
<organism evidence="1 2">
    <name type="scientific">Aspergillus carbonarius (strain ITEM 5010)</name>
    <dbReference type="NCBI Taxonomy" id="602072"/>
    <lineage>
        <taxon>Eukaryota</taxon>
        <taxon>Fungi</taxon>
        <taxon>Dikarya</taxon>
        <taxon>Ascomycota</taxon>
        <taxon>Pezizomycotina</taxon>
        <taxon>Eurotiomycetes</taxon>
        <taxon>Eurotiomycetidae</taxon>
        <taxon>Eurotiales</taxon>
        <taxon>Aspergillaceae</taxon>
        <taxon>Aspergillus</taxon>
        <taxon>Aspergillus subgen. Circumdati</taxon>
    </lineage>
</organism>
<dbReference type="EMBL" id="KV907512">
    <property type="protein sequence ID" value="OOF91153.1"/>
    <property type="molecule type" value="Genomic_DNA"/>
</dbReference>
<proteinExistence type="predicted"/>
<protein>
    <submittedName>
        <fullName evidence="1">Uncharacterized protein</fullName>
    </submittedName>
</protein>
<gene>
    <name evidence="1" type="ORF">ASPCADRAFT_510355</name>
</gene>
<evidence type="ECO:0000313" key="1">
    <source>
        <dbReference type="EMBL" id="OOF91153.1"/>
    </source>
</evidence>
<dbReference type="VEuPathDB" id="FungiDB:ASPCADRAFT_510355"/>
<sequence length="171" mass="19253">MEMSVAFLAGNQESGCMQGTGNCAFSARFTQVAYSSNGRVVTACPRIRLRYRFDSHGAPYLLRFNSITVDGHQMDDELPVERDGVLFHGTYLATDSPSLRVLCFACTEYLYGVYTRPPIYLPTQYTEYEPPLSSILPSASKRTTRMLAWRTSDQNESRLRDGLQASALQKR</sequence>